<dbReference type="SUPFAM" id="SSF53613">
    <property type="entry name" value="Ribokinase-like"/>
    <property type="match status" value="1"/>
</dbReference>
<evidence type="ECO:0000256" key="6">
    <source>
        <dbReference type="ARBA" id="ARBA00022741"/>
    </source>
</evidence>
<feature type="binding site" evidence="12">
    <location>
        <begin position="222"/>
        <end position="227"/>
    </location>
    <ligand>
        <name>ATP</name>
        <dbReference type="ChEBI" id="CHEBI:30616"/>
    </ligand>
</feature>
<dbReference type="GO" id="GO:0005524">
    <property type="term" value="F:ATP binding"/>
    <property type="evidence" value="ECO:0007669"/>
    <property type="project" value="UniProtKB-UniRule"/>
</dbReference>
<dbReference type="CDD" id="cd01174">
    <property type="entry name" value="ribokinase"/>
    <property type="match status" value="1"/>
</dbReference>
<name>A0A937VXT8_UNCTE</name>
<feature type="binding site" evidence="12">
    <location>
        <position position="254"/>
    </location>
    <ligand>
        <name>substrate</name>
    </ligand>
</feature>
<evidence type="ECO:0000256" key="10">
    <source>
        <dbReference type="ARBA" id="ARBA00022958"/>
    </source>
</evidence>
<dbReference type="NCBIfam" id="TIGR02152">
    <property type="entry name" value="D_ribokin_bact"/>
    <property type="match status" value="1"/>
</dbReference>
<dbReference type="InterPro" id="IPR002173">
    <property type="entry name" value="Carboh/pur_kinase_PfkB_CS"/>
</dbReference>
<dbReference type="InterPro" id="IPR011877">
    <property type="entry name" value="Ribokinase"/>
</dbReference>
<evidence type="ECO:0000259" key="13">
    <source>
        <dbReference type="Pfam" id="PF00294"/>
    </source>
</evidence>
<evidence type="ECO:0000256" key="7">
    <source>
        <dbReference type="ARBA" id="ARBA00022777"/>
    </source>
</evidence>
<feature type="binding site" evidence="12">
    <location>
        <position position="289"/>
    </location>
    <ligand>
        <name>K(+)</name>
        <dbReference type="ChEBI" id="CHEBI:29103"/>
    </ligand>
</feature>
<comment type="caution">
    <text evidence="12">Lacks conserved residue(s) required for the propagation of feature annotation.</text>
</comment>
<evidence type="ECO:0000256" key="8">
    <source>
        <dbReference type="ARBA" id="ARBA00022840"/>
    </source>
</evidence>
<reference evidence="14" key="1">
    <citation type="submission" date="2019-03" db="EMBL/GenBank/DDBJ databases">
        <title>Lake Tanganyika Metagenome-Assembled Genomes (MAGs).</title>
        <authorList>
            <person name="Tran P."/>
        </authorList>
    </citation>
    <scope>NUCLEOTIDE SEQUENCE</scope>
    <source>
        <strain evidence="14">K_DeepCast_65m_m2_066</strain>
    </source>
</reference>
<feature type="binding site" evidence="12">
    <location>
        <position position="278"/>
    </location>
    <ligand>
        <name>ATP</name>
        <dbReference type="ChEBI" id="CHEBI:30616"/>
    </ligand>
</feature>
<keyword evidence="11 12" id="KW-0119">Carbohydrate metabolism</keyword>
<comment type="function">
    <text evidence="12">Catalyzes the phosphorylation of ribose at O-5 in a reaction requiring ATP and magnesium. The resulting D-ribose-5-phosphate can then be used either for sythesis of nucleotides, histidine, and tryptophan, or as a component of the pentose phosphate pathway.</text>
</comment>
<dbReference type="PRINTS" id="PR00990">
    <property type="entry name" value="RIBOKINASE"/>
</dbReference>
<evidence type="ECO:0000256" key="9">
    <source>
        <dbReference type="ARBA" id="ARBA00022842"/>
    </source>
</evidence>
<comment type="catalytic activity">
    <reaction evidence="12">
        <text>D-ribose + ATP = D-ribose 5-phosphate + ADP + H(+)</text>
        <dbReference type="Rhea" id="RHEA:13697"/>
        <dbReference type="ChEBI" id="CHEBI:15378"/>
        <dbReference type="ChEBI" id="CHEBI:30616"/>
        <dbReference type="ChEBI" id="CHEBI:47013"/>
        <dbReference type="ChEBI" id="CHEBI:78346"/>
        <dbReference type="ChEBI" id="CHEBI:456216"/>
        <dbReference type="EC" id="2.7.1.15"/>
    </reaction>
</comment>
<comment type="similarity">
    <text evidence="1">Belongs to the carbohydrate kinase pfkB family.</text>
</comment>
<dbReference type="EC" id="2.7.1.15" evidence="2 12"/>
<feature type="binding site" evidence="12">
    <location>
        <position position="142"/>
    </location>
    <ligand>
        <name>substrate</name>
    </ligand>
</feature>
<keyword evidence="12" id="KW-0963">Cytoplasm</keyword>
<keyword evidence="8 12" id="KW-0067">ATP-binding</keyword>
<evidence type="ECO:0000256" key="1">
    <source>
        <dbReference type="ARBA" id="ARBA00005380"/>
    </source>
</evidence>
<feature type="binding site" evidence="12">
    <location>
        <begin position="253"/>
        <end position="254"/>
    </location>
    <ligand>
        <name>ATP</name>
        <dbReference type="ChEBI" id="CHEBI:30616"/>
    </ligand>
</feature>
<dbReference type="Pfam" id="PF00294">
    <property type="entry name" value="PfkB"/>
    <property type="match status" value="1"/>
</dbReference>
<evidence type="ECO:0000256" key="4">
    <source>
        <dbReference type="ARBA" id="ARBA00022679"/>
    </source>
</evidence>
<feature type="binding site" evidence="12">
    <location>
        <position position="248"/>
    </location>
    <ligand>
        <name>K(+)</name>
        <dbReference type="ChEBI" id="CHEBI:29103"/>
    </ligand>
</feature>
<dbReference type="InterPro" id="IPR011611">
    <property type="entry name" value="PfkB_dom"/>
</dbReference>
<dbReference type="HAMAP" id="MF_01987">
    <property type="entry name" value="Ribokinase"/>
    <property type="match status" value="1"/>
</dbReference>
<keyword evidence="10 12" id="KW-0630">Potassium</keyword>
<keyword evidence="4 12" id="KW-0808">Transferase</keyword>
<keyword evidence="9 12" id="KW-0460">Magnesium</keyword>
<dbReference type="PANTHER" id="PTHR10584:SF166">
    <property type="entry name" value="RIBOKINASE"/>
    <property type="match status" value="1"/>
</dbReference>
<dbReference type="GO" id="GO:0046872">
    <property type="term" value="F:metal ion binding"/>
    <property type="evidence" value="ECO:0007669"/>
    <property type="project" value="UniProtKB-KW"/>
</dbReference>
<feature type="binding site" evidence="12">
    <location>
        <position position="287"/>
    </location>
    <ligand>
        <name>K(+)</name>
        <dbReference type="ChEBI" id="CHEBI:29103"/>
    </ligand>
</feature>
<evidence type="ECO:0000313" key="15">
    <source>
        <dbReference type="Proteomes" id="UP000712673"/>
    </source>
</evidence>
<feature type="active site" description="Proton acceptor" evidence="12">
    <location>
        <position position="254"/>
    </location>
</feature>
<evidence type="ECO:0000256" key="3">
    <source>
        <dbReference type="ARBA" id="ARBA00016943"/>
    </source>
</evidence>
<proteinExistence type="inferred from homology"/>
<feature type="binding site" evidence="12">
    <location>
        <position position="250"/>
    </location>
    <ligand>
        <name>K(+)</name>
        <dbReference type="ChEBI" id="CHEBI:29103"/>
    </ligand>
</feature>
<feature type="binding site" evidence="12">
    <location>
        <position position="284"/>
    </location>
    <ligand>
        <name>K(+)</name>
        <dbReference type="ChEBI" id="CHEBI:29103"/>
    </ligand>
</feature>
<evidence type="ECO:0000256" key="5">
    <source>
        <dbReference type="ARBA" id="ARBA00022723"/>
    </source>
</evidence>
<keyword evidence="7 12" id="KW-0418">Kinase</keyword>
<dbReference type="GO" id="GO:0005829">
    <property type="term" value="C:cytosol"/>
    <property type="evidence" value="ECO:0007669"/>
    <property type="project" value="TreeGrafter"/>
</dbReference>
<dbReference type="PANTHER" id="PTHR10584">
    <property type="entry name" value="SUGAR KINASE"/>
    <property type="match status" value="1"/>
</dbReference>
<comment type="caution">
    <text evidence="14">The sequence shown here is derived from an EMBL/GenBank/DDBJ whole genome shotgun (WGS) entry which is preliminary data.</text>
</comment>
<organism evidence="14 15">
    <name type="scientific">Tectimicrobiota bacterium</name>
    <dbReference type="NCBI Taxonomy" id="2528274"/>
    <lineage>
        <taxon>Bacteria</taxon>
        <taxon>Pseudomonadati</taxon>
        <taxon>Nitrospinota/Tectimicrobiota group</taxon>
        <taxon>Candidatus Tectimicrobiota</taxon>
    </lineage>
</organism>
<comment type="activity regulation">
    <text evidence="12">Activated by a monovalent cation that binds near, but not in, the active site. The most likely occupant of the site in vivo is potassium. Ion binding induces a conformational change that may alter substrate affinity.</text>
</comment>
<dbReference type="EMBL" id="VGLS01000095">
    <property type="protein sequence ID" value="MBM3223099.1"/>
    <property type="molecule type" value="Genomic_DNA"/>
</dbReference>
<dbReference type="AlphaFoldDB" id="A0A937VXT8"/>
<comment type="similarity">
    <text evidence="12">Belongs to the carbohydrate kinase PfkB family. Ribokinase subfamily.</text>
</comment>
<feature type="binding site" evidence="12">
    <location>
        <begin position="13"/>
        <end position="15"/>
    </location>
    <ligand>
        <name>substrate</name>
    </ligand>
</feature>
<evidence type="ECO:0000313" key="14">
    <source>
        <dbReference type="EMBL" id="MBM3223099.1"/>
    </source>
</evidence>
<comment type="pathway">
    <text evidence="12">Carbohydrate metabolism; D-ribose degradation; D-ribose 5-phosphate from beta-D-ribopyranose: step 2/2.</text>
</comment>
<feature type="binding site" evidence="12">
    <location>
        <position position="293"/>
    </location>
    <ligand>
        <name>K(+)</name>
        <dbReference type="ChEBI" id="CHEBI:29103"/>
    </ligand>
</feature>
<keyword evidence="6 12" id="KW-0547">Nucleotide-binding</keyword>
<dbReference type="Gene3D" id="3.40.1190.20">
    <property type="match status" value="1"/>
</dbReference>
<feature type="domain" description="Carbohydrate kinase PfkB" evidence="13">
    <location>
        <begin position="5"/>
        <end position="295"/>
    </location>
</feature>
<dbReference type="InterPro" id="IPR002139">
    <property type="entry name" value="Ribo/fructo_kinase"/>
</dbReference>
<feature type="binding site" evidence="12">
    <location>
        <position position="186"/>
    </location>
    <ligand>
        <name>ATP</name>
        <dbReference type="ChEBI" id="CHEBI:30616"/>
    </ligand>
</feature>
<comment type="subcellular location">
    <subcellularLocation>
        <location evidence="12">Cytoplasm</location>
    </subcellularLocation>
</comment>
<dbReference type="InterPro" id="IPR029056">
    <property type="entry name" value="Ribokinase-like"/>
</dbReference>
<comment type="subunit">
    <text evidence="12">Homodimer.</text>
</comment>
<sequence>MATPRILVVGSINVDIVALTDRLPTPGETVTGGTLLINHGGKGANQAVAARRLGADVRFIGCVGDDTFGPELRQGMAAEGIGVAGLATIPGINSGTGLIVVDAAGRNQIAVASGANLRLTVDWIAQFADDFAWPQVVICQLEVPLETVLWTLRTARQHGAITILNPAPAQPLPSSLWPLVDYLTPNEVEAAHLSGLPLATPHEAGPVAQALLAQGPRVVILTLGAQGAFVGTLAAGEHIPAFPVQPVDTTAAGDAFNGALAVALAEGCTHSAAVRFANAAAGLACTQPGAQNSLPRREQVTAMLETLPV</sequence>
<dbReference type="GO" id="GO:0019303">
    <property type="term" value="P:D-ribose catabolic process"/>
    <property type="evidence" value="ECO:0007669"/>
    <property type="project" value="UniProtKB-UniRule"/>
</dbReference>
<dbReference type="Proteomes" id="UP000712673">
    <property type="component" value="Unassembled WGS sequence"/>
</dbReference>
<evidence type="ECO:0000256" key="2">
    <source>
        <dbReference type="ARBA" id="ARBA00012035"/>
    </source>
</evidence>
<dbReference type="GO" id="GO:0004747">
    <property type="term" value="F:ribokinase activity"/>
    <property type="evidence" value="ECO:0007669"/>
    <property type="project" value="UniProtKB-UniRule"/>
</dbReference>
<evidence type="ECO:0000256" key="12">
    <source>
        <dbReference type="HAMAP-Rule" id="MF_01987"/>
    </source>
</evidence>
<evidence type="ECO:0000256" key="11">
    <source>
        <dbReference type="ARBA" id="ARBA00023277"/>
    </source>
</evidence>
<dbReference type="PROSITE" id="PS00584">
    <property type="entry name" value="PFKB_KINASES_2"/>
    <property type="match status" value="1"/>
</dbReference>
<gene>
    <name evidence="12 14" type="primary">rbsK</name>
    <name evidence="14" type="ORF">FJZ47_04755</name>
</gene>
<keyword evidence="5 12" id="KW-0479">Metal-binding</keyword>
<protein>
    <recommendedName>
        <fullName evidence="3 12">Ribokinase</fullName>
        <shortName evidence="12">RK</shortName>
        <ecNumber evidence="2 12">2.7.1.15</ecNumber>
    </recommendedName>
</protein>
<comment type="cofactor">
    <cofactor evidence="12">
        <name>Mg(2+)</name>
        <dbReference type="ChEBI" id="CHEBI:18420"/>
    </cofactor>
    <text evidence="12">Requires a divalent cation, most likely magnesium in vivo, as an electrophilic catalyst to aid phosphoryl group transfer. It is the chelate of the metal and the nucleotide that is the actual substrate.</text>
</comment>
<accession>A0A937VXT8</accession>
<feature type="binding site" evidence="12">
    <location>
        <begin position="41"/>
        <end position="45"/>
    </location>
    <ligand>
        <name>substrate</name>
    </ligand>
</feature>